<dbReference type="EMBL" id="JAXIVS010000007">
    <property type="protein sequence ID" value="MDY7229112.1"/>
    <property type="molecule type" value="Genomic_DNA"/>
</dbReference>
<accession>A0ABU5H6L1</accession>
<dbReference type="RefSeq" id="WP_321547833.1">
    <property type="nucleotide sequence ID" value="NZ_JAXIVS010000007.1"/>
</dbReference>
<name>A0ABU5H6L1_9BACT</name>
<dbReference type="InterPro" id="IPR013784">
    <property type="entry name" value="Carb-bd-like_fold"/>
</dbReference>
<comment type="caution">
    <text evidence="1">The sequence shown here is derived from an EMBL/GenBank/DDBJ whole genome shotgun (WGS) entry which is preliminary data.</text>
</comment>
<dbReference type="Pfam" id="PF13620">
    <property type="entry name" value="CarboxypepD_reg"/>
    <property type="match status" value="1"/>
</dbReference>
<keyword evidence="2" id="KW-1185">Reference proteome</keyword>
<sequence>MRTLPLEQSRRQRAFGVALALLFMALPLAAQGAEPLLRISGRVLDPNGKPARAALVVAICDSALPEGPPIDCGFPGTRGRQGKTDGDGRFLLEQLPPAVYSLYAAVEAPGPGRKVAADASLSVPLRKDRDGVELKLKTLRTLSGVVVDKRGAPVKQARVKLKVEPGARLPEAPEHGPSTEETADDFGRFEFKGVPDMPYRLEVSAYGFITTESDRAVRPGDEPITVRMKSCGRVFGSVVKQDGSPVADLLPGCGGYTSSSPDGRFDLPACEVGPRRMCFSAPGMARLYRTITVEPEKDVDMGKLRMEPELLRKVRVTDERNGATLPHAMITVEATEEEGSGRVFRHGPDGWAELTEYPARPLDLSIENQSFLSKRAHLDKRQTELQVALEAGIGVSGKVLNAKGQPQMGSVQAHCEAGGSEQMQLQPGGEFHIPQGLAGGLCSVQLLVYTPPLPRFYHYRLMWMDPKVSPQVDFLEPAVVSPLHVRFQGAKKPYGALLFVGDLPSQVNIGKAARAGFLPTGAHIPESGGYRAGRREEGGLRFEDIGPGVYTLVVLMGEEGAFRVPLTMGEQEQTLQVEIPAKLTPLSR</sequence>
<dbReference type="SUPFAM" id="SSF49452">
    <property type="entry name" value="Starch-binding domain-like"/>
    <property type="match status" value="3"/>
</dbReference>
<proteinExistence type="predicted"/>
<dbReference type="Proteomes" id="UP001291309">
    <property type="component" value="Unassembled WGS sequence"/>
</dbReference>
<dbReference type="Gene3D" id="2.60.40.1120">
    <property type="entry name" value="Carboxypeptidase-like, regulatory domain"/>
    <property type="match status" value="1"/>
</dbReference>
<gene>
    <name evidence="1" type="ORF">SYV04_22050</name>
</gene>
<protein>
    <submittedName>
        <fullName evidence="1">Carboxypeptidase-like regulatory domain-containing protein</fullName>
    </submittedName>
</protein>
<evidence type="ECO:0000313" key="1">
    <source>
        <dbReference type="EMBL" id="MDY7229112.1"/>
    </source>
</evidence>
<evidence type="ECO:0000313" key="2">
    <source>
        <dbReference type="Proteomes" id="UP001291309"/>
    </source>
</evidence>
<reference evidence="1 2" key="1">
    <citation type="submission" date="2023-12" db="EMBL/GenBank/DDBJ databases">
        <title>the genome sequence of Hyalangium sp. s54d21.</title>
        <authorList>
            <person name="Zhang X."/>
        </authorList>
    </citation>
    <scope>NUCLEOTIDE SEQUENCE [LARGE SCALE GENOMIC DNA]</scope>
    <source>
        <strain evidence="2">s54d21</strain>
    </source>
</reference>
<organism evidence="1 2">
    <name type="scientific">Hyalangium rubrum</name>
    <dbReference type="NCBI Taxonomy" id="3103134"/>
    <lineage>
        <taxon>Bacteria</taxon>
        <taxon>Pseudomonadati</taxon>
        <taxon>Myxococcota</taxon>
        <taxon>Myxococcia</taxon>
        <taxon>Myxococcales</taxon>
        <taxon>Cystobacterineae</taxon>
        <taxon>Archangiaceae</taxon>
        <taxon>Hyalangium</taxon>
    </lineage>
</organism>